<reference evidence="2 3" key="1">
    <citation type="submission" date="2013-11" db="EMBL/GenBank/DDBJ databases">
        <title>Genome sequencing of Stegodyphus mimosarum.</title>
        <authorList>
            <person name="Bechsgaard J."/>
        </authorList>
    </citation>
    <scope>NUCLEOTIDE SEQUENCE [LARGE SCALE GENOMIC DNA]</scope>
</reference>
<feature type="compositionally biased region" description="Basic and acidic residues" evidence="1">
    <location>
        <begin position="220"/>
        <end position="250"/>
    </location>
</feature>
<organism evidence="2 3">
    <name type="scientific">Stegodyphus mimosarum</name>
    <name type="common">African social velvet spider</name>
    <dbReference type="NCBI Taxonomy" id="407821"/>
    <lineage>
        <taxon>Eukaryota</taxon>
        <taxon>Metazoa</taxon>
        <taxon>Ecdysozoa</taxon>
        <taxon>Arthropoda</taxon>
        <taxon>Chelicerata</taxon>
        <taxon>Arachnida</taxon>
        <taxon>Araneae</taxon>
        <taxon>Araneomorphae</taxon>
        <taxon>Entelegynae</taxon>
        <taxon>Eresoidea</taxon>
        <taxon>Eresidae</taxon>
        <taxon>Stegodyphus</taxon>
    </lineage>
</organism>
<evidence type="ECO:0000256" key="1">
    <source>
        <dbReference type="SAM" id="MobiDB-lite"/>
    </source>
</evidence>
<gene>
    <name evidence="2" type="ORF">X975_17602</name>
</gene>
<evidence type="ECO:0000313" key="3">
    <source>
        <dbReference type="Proteomes" id="UP000054359"/>
    </source>
</evidence>
<keyword evidence="3" id="KW-1185">Reference proteome</keyword>
<dbReference type="AlphaFoldDB" id="A0A087TRK9"/>
<feature type="compositionally biased region" description="Polar residues" evidence="1">
    <location>
        <begin position="160"/>
        <end position="177"/>
    </location>
</feature>
<sequence>MFMECLKDDNLNDCLKNTSDAVQPANVSEVLSVQDSLKVSEIRQSTSSNKEICSDISQTAPSVEDTLNILSNTGKNCKEWVLPEVEISPCKLSKLDNHNSTEFDESKSPVENATGKSSAVIGYQTRLRNKTAKSSVVESGKNASDDKKSKSKHSLAKNSVTCSLRPQRADSSSNLANDLSELHLESPKSRRKGRTVCTDKSELQKVLDTTADINSEESEGGLRTKGKQEETDQPLKSKGTQKSEDVVEPRKTRRQKSSVPTSYNLRARSSLVLPGKLKL</sequence>
<proteinExistence type="predicted"/>
<dbReference type="Proteomes" id="UP000054359">
    <property type="component" value="Unassembled WGS sequence"/>
</dbReference>
<name>A0A087TRK9_STEMI</name>
<dbReference type="EMBL" id="KK116427">
    <property type="protein sequence ID" value="KFM67748.1"/>
    <property type="molecule type" value="Genomic_DNA"/>
</dbReference>
<protein>
    <submittedName>
        <fullName evidence="2">Uncharacterized protein</fullName>
    </submittedName>
</protein>
<accession>A0A087TRK9</accession>
<feature type="compositionally biased region" description="Basic and acidic residues" evidence="1">
    <location>
        <begin position="99"/>
        <end position="108"/>
    </location>
</feature>
<feature type="region of interest" description="Disordered" evidence="1">
    <location>
        <begin position="99"/>
        <end position="263"/>
    </location>
</feature>
<evidence type="ECO:0000313" key="2">
    <source>
        <dbReference type="EMBL" id="KFM67748.1"/>
    </source>
</evidence>
<feature type="non-terminal residue" evidence="2">
    <location>
        <position position="279"/>
    </location>
</feature>